<evidence type="ECO:0000313" key="1">
    <source>
        <dbReference type="EMBL" id="VDC89982.1"/>
    </source>
</evidence>
<name>A0A3P6AC58_BRACM</name>
<proteinExistence type="predicted"/>
<accession>A0A3P6AC58</accession>
<dbReference type="EMBL" id="LR031573">
    <property type="protein sequence ID" value="VDC89982.1"/>
    <property type="molecule type" value="Genomic_DNA"/>
</dbReference>
<protein>
    <submittedName>
        <fullName evidence="1">Uncharacterized protein</fullName>
    </submittedName>
</protein>
<dbReference type="AlphaFoldDB" id="A0A3P6AC58"/>
<sequence>MIQRVLATEEKKIVSPPMLYEVTFLEVRTRVNQGIKRDTSSSKV</sequence>
<gene>
    <name evidence="1" type="ORF">BRAA02T07592Z</name>
</gene>
<organism evidence="1">
    <name type="scientific">Brassica campestris</name>
    <name type="common">Field mustard</name>
    <dbReference type="NCBI Taxonomy" id="3711"/>
    <lineage>
        <taxon>Eukaryota</taxon>
        <taxon>Viridiplantae</taxon>
        <taxon>Streptophyta</taxon>
        <taxon>Embryophyta</taxon>
        <taxon>Tracheophyta</taxon>
        <taxon>Spermatophyta</taxon>
        <taxon>Magnoliopsida</taxon>
        <taxon>eudicotyledons</taxon>
        <taxon>Gunneridae</taxon>
        <taxon>Pentapetalae</taxon>
        <taxon>rosids</taxon>
        <taxon>malvids</taxon>
        <taxon>Brassicales</taxon>
        <taxon>Brassicaceae</taxon>
        <taxon>Brassiceae</taxon>
        <taxon>Brassica</taxon>
    </lineage>
</organism>
<reference evidence="1" key="1">
    <citation type="submission" date="2018-11" db="EMBL/GenBank/DDBJ databases">
        <authorList>
            <consortium name="Genoscope - CEA"/>
            <person name="William W."/>
        </authorList>
    </citation>
    <scope>NUCLEOTIDE SEQUENCE</scope>
</reference>